<evidence type="ECO:0000313" key="1">
    <source>
        <dbReference type="EMBL" id="MBY28579.1"/>
    </source>
</evidence>
<gene>
    <name evidence="1" type="ORF">g.23767</name>
</gene>
<dbReference type="EMBL" id="GGMR01015960">
    <property type="protein sequence ID" value="MBY28579.1"/>
    <property type="molecule type" value="Transcribed_RNA"/>
</dbReference>
<name>A0A2S2PGL5_SCHGA</name>
<reference evidence="1" key="1">
    <citation type="submission" date="2018-04" db="EMBL/GenBank/DDBJ databases">
        <title>Transcriptome of Schizaphis graminum biotype I.</title>
        <authorList>
            <person name="Scully E.D."/>
            <person name="Geib S.M."/>
            <person name="Palmer N.A."/>
            <person name="Koch K."/>
            <person name="Bradshaw J."/>
            <person name="Heng-Moss T."/>
            <person name="Sarath G."/>
        </authorList>
    </citation>
    <scope>NUCLEOTIDE SEQUENCE</scope>
</reference>
<dbReference type="AlphaFoldDB" id="A0A2S2PGL5"/>
<proteinExistence type="predicted"/>
<organism evidence="1">
    <name type="scientific">Schizaphis graminum</name>
    <name type="common">Green bug aphid</name>
    <dbReference type="NCBI Taxonomy" id="13262"/>
    <lineage>
        <taxon>Eukaryota</taxon>
        <taxon>Metazoa</taxon>
        <taxon>Ecdysozoa</taxon>
        <taxon>Arthropoda</taxon>
        <taxon>Hexapoda</taxon>
        <taxon>Insecta</taxon>
        <taxon>Pterygota</taxon>
        <taxon>Neoptera</taxon>
        <taxon>Paraneoptera</taxon>
        <taxon>Hemiptera</taxon>
        <taxon>Sternorrhyncha</taxon>
        <taxon>Aphidomorpha</taxon>
        <taxon>Aphidoidea</taxon>
        <taxon>Aphididae</taxon>
        <taxon>Aphidini</taxon>
        <taxon>Schizaphis</taxon>
    </lineage>
</organism>
<protein>
    <submittedName>
        <fullName evidence="1">Uncharacterized protein</fullName>
    </submittedName>
</protein>
<sequence length="110" mass="12338">MGTDCINRWARTTLAVYNSLCSRTSCEQHANTHSPSHTCTQAHTHTHSHWLAAHRIATVTRAGRTAYVRRRCLRGRNKDSGKRECVRVRVCARVGGAREGLRAVVRVCDV</sequence>
<accession>A0A2S2PGL5</accession>